<dbReference type="GO" id="GO:0003995">
    <property type="term" value="F:acyl-CoA dehydrogenase activity"/>
    <property type="evidence" value="ECO:0007669"/>
    <property type="project" value="TreeGrafter"/>
</dbReference>
<evidence type="ECO:0000256" key="1">
    <source>
        <dbReference type="ARBA" id="ARBA00023002"/>
    </source>
</evidence>
<dbReference type="EMBL" id="JACBZD010000001">
    <property type="protein sequence ID" value="NYI04195.1"/>
    <property type="molecule type" value="Genomic_DNA"/>
</dbReference>
<dbReference type="InterPro" id="IPR036250">
    <property type="entry name" value="AcylCo_DH-like_C"/>
</dbReference>
<evidence type="ECO:0000313" key="4">
    <source>
        <dbReference type="Proteomes" id="UP000567795"/>
    </source>
</evidence>
<dbReference type="GO" id="GO:0050660">
    <property type="term" value="F:flavin adenine dinucleotide binding"/>
    <property type="evidence" value="ECO:0007669"/>
    <property type="project" value="InterPro"/>
</dbReference>
<feature type="domain" description="Acyl-CoA dehydrogenase C-terminal" evidence="2">
    <location>
        <begin position="235"/>
        <end position="356"/>
    </location>
</feature>
<dbReference type="SUPFAM" id="SSF56645">
    <property type="entry name" value="Acyl-CoA dehydrogenase NM domain-like"/>
    <property type="match status" value="1"/>
</dbReference>
<dbReference type="Pfam" id="PF08028">
    <property type="entry name" value="Acyl-CoA_dh_2"/>
    <property type="match status" value="1"/>
</dbReference>
<dbReference type="InterPro" id="IPR037069">
    <property type="entry name" value="AcylCoA_DH/ox_N_sf"/>
</dbReference>
<proteinExistence type="predicted"/>
<dbReference type="InterPro" id="IPR013107">
    <property type="entry name" value="Acyl-CoA_DH_C"/>
</dbReference>
<dbReference type="GO" id="GO:0005737">
    <property type="term" value="C:cytoplasm"/>
    <property type="evidence" value="ECO:0007669"/>
    <property type="project" value="TreeGrafter"/>
</dbReference>
<dbReference type="InterPro" id="IPR046373">
    <property type="entry name" value="Acyl-CoA_Oxase/DH_mid-dom_sf"/>
</dbReference>
<dbReference type="PIRSF" id="PIRSF016578">
    <property type="entry name" value="HsaA"/>
    <property type="match status" value="1"/>
</dbReference>
<keyword evidence="4" id="KW-1185">Reference proteome</keyword>
<evidence type="ECO:0000313" key="3">
    <source>
        <dbReference type="EMBL" id="NYI04195.1"/>
    </source>
</evidence>
<sequence>MTLDQTIAAGLVPAARRLARTAAGGAARAESDRRLSREVVEETIAAGFARHFVPAAHGGAESTFADLLQAVAVVGEGCASAAWYASLTAGISRMAAYLPAEGRQELWERGPDTLVVGALMPLGKAREADGGWRLAGTWPFVSAVDFAEWALVLGTAATAGGRQEQRFFALPRADFTVVDSWFTAGMRGTGSNTLVAEDVFVPASRTFTRGDVLEGNAPPGSAPCHRVPLRAVNGLTFAAPVLGAARGALASWREVVAEKACAPGAASLAEPLARSSGEIDAAALLLERAAVVADRGRVTELEQARGTRDAALAADLLVDAVGRLVRSAGTRGQSASHPLQRFWRDVNAAATHAMLQFGPAADGYAGQVLRG</sequence>
<comment type="caution">
    <text evidence="3">The sequence shown here is derived from an EMBL/GenBank/DDBJ whole genome shotgun (WGS) entry which is preliminary data.</text>
</comment>
<accession>A0A852ZR13</accession>
<dbReference type="PANTHER" id="PTHR48083">
    <property type="entry name" value="MEDIUM-CHAIN SPECIFIC ACYL-COA DEHYDROGENASE, MITOCHONDRIAL-RELATED"/>
    <property type="match status" value="1"/>
</dbReference>
<dbReference type="InterPro" id="IPR009100">
    <property type="entry name" value="AcylCoA_DH/oxidase_NM_dom_sf"/>
</dbReference>
<keyword evidence="1" id="KW-0560">Oxidoreductase</keyword>
<name>A0A852ZR13_9ACTN</name>
<dbReference type="Gene3D" id="2.40.110.10">
    <property type="entry name" value="Butyryl-CoA Dehydrogenase, subunit A, domain 2"/>
    <property type="match status" value="1"/>
</dbReference>
<dbReference type="GO" id="GO:0016712">
    <property type="term" value="F:oxidoreductase activity, acting on paired donors, with incorporation or reduction of molecular oxygen, reduced flavin or flavoprotein as one donor, and incorporation of one atom of oxygen"/>
    <property type="evidence" value="ECO:0007669"/>
    <property type="project" value="TreeGrafter"/>
</dbReference>
<dbReference type="AlphaFoldDB" id="A0A852ZR13"/>
<reference evidence="3 4" key="1">
    <citation type="submission" date="2020-07" db="EMBL/GenBank/DDBJ databases">
        <title>Sequencing the genomes of 1000 actinobacteria strains.</title>
        <authorList>
            <person name="Klenk H.-P."/>
        </authorList>
    </citation>
    <scope>NUCLEOTIDE SEQUENCE [LARGE SCALE GENOMIC DNA]</scope>
    <source>
        <strain evidence="3 4">DSM 42178</strain>
    </source>
</reference>
<evidence type="ECO:0000259" key="2">
    <source>
        <dbReference type="Pfam" id="PF08028"/>
    </source>
</evidence>
<organism evidence="3 4">
    <name type="scientific">Allostreptomyces psammosilenae</name>
    <dbReference type="NCBI Taxonomy" id="1892865"/>
    <lineage>
        <taxon>Bacteria</taxon>
        <taxon>Bacillati</taxon>
        <taxon>Actinomycetota</taxon>
        <taxon>Actinomycetes</taxon>
        <taxon>Kitasatosporales</taxon>
        <taxon>Streptomycetaceae</taxon>
        <taxon>Allostreptomyces</taxon>
    </lineage>
</organism>
<dbReference type="Gene3D" id="1.10.540.10">
    <property type="entry name" value="Acyl-CoA dehydrogenase/oxidase, N-terminal domain"/>
    <property type="match status" value="1"/>
</dbReference>
<dbReference type="Proteomes" id="UP000567795">
    <property type="component" value="Unassembled WGS sequence"/>
</dbReference>
<gene>
    <name evidence="3" type="ORF">FHU37_001138</name>
</gene>
<dbReference type="GO" id="GO:0033539">
    <property type="term" value="P:fatty acid beta-oxidation using acyl-CoA dehydrogenase"/>
    <property type="evidence" value="ECO:0007669"/>
    <property type="project" value="TreeGrafter"/>
</dbReference>
<dbReference type="RefSeq" id="WP_179813131.1">
    <property type="nucleotide sequence ID" value="NZ_JACBZD010000001.1"/>
</dbReference>
<dbReference type="Gene3D" id="1.20.140.10">
    <property type="entry name" value="Butyryl-CoA Dehydrogenase, subunit A, domain 3"/>
    <property type="match status" value="1"/>
</dbReference>
<dbReference type="SUPFAM" id="SSF47203">
    <property type="entry name" value="Acyl-CoA dehydrogenase C-terminal domain-like"/>
    <property type="match status" value="1"/>
</dbReference>
<dbReference type="PANTHER" id="PTHR48083:SF19">
    <property type="entry name" value="FLAVIN-DEPENDENT MONOOXYGENASE, OXYGENASE SUBUNIT HSAA"/>
    <property type="match status" value="1"/>
</dbReference>
<dbReference type="InterPro" id="IPR050741">
    <property type="entry name" value="Acyl-CoA_dehydrogenase"/>
</dbReference>
<protein>
    <submittedName>
        <fullName evidence="3">Alkylation response protein AidB-like acyl-CoA dehydrogenase</fullName>
    </submittedName>
</protein>